<proteinExistence type="predicted"/>
<evidence type="ECO:0000313" key="4">
    <source>
        <dbReference type="Proteomes" id="UP000037020"/>
    </source>
</evidence>
<keyword evidence="4" id="KW-1185">Reference proteome</keyword>
<reference evidence="3 4" key="1">
    <citation type="submission" date="2015-07" db="EMBL/GenBank/DDBJ databases">
        <authorList>
            <person name="Ju K.-S."/>
            <person name="Doroghazi J.R."/>
            <person name="Metcalf W.W."/>
        </authorList>
    </citation>
    <scope>NUCLEOTIDE SEQUENCE [LARGE SCALE GENOMIC DNA]</scope>
    <source>
        <strain evidence="3 4">NRRL B-3589</strain>
    </source>
</reference>
<dbReference type="EMBL" id="LGUT01001651">
    <property type="protein sequence ID" value="KOG88512.1"/>
    <property type="molecule type" value="Genomic_DNA"/>
</dbReference>
<comment type="caution">
    <text evidence="3">The sequence shown here is derived from an EMBL/GenBank/DDBJ whole genome shotgun (WGS) entry which is preliminary data.</text>
</comment>
<gene>
    <name evidence="3" type="ORF">ADK38_19365</name>
</gene>
<sequence length="119" mass="12467">MNIRKTFALAAATAALGTGLAVAPAAHAAPAADSCTNNWSIKDGRGYANGKWCNNDTKVKGTVHDTKSDGRCPFVRGRLNRGGHVDSDWAGPKGDSSPVRLSAPRGQHFTSVSMQSIKC</sequence>
<dbReference type="Proteomes" id="UP000037020">
    <property type="component" value="Unassembled WGS sequence"/>
</dbReference>
<accession>A0ABR5J547</accession>
<feature type="chain" id="PRO_5045635159" evidence="2">
    <location>
        <begin position="29"/>
        <end position="119"/>
    </location>
</feature>
<name>A0ABR5J547_9ACTN</name>
<keyword evidence="2" id="KW-0732">Signal</keyword>
<dbReference type="RefSeq" id="WP_030891537.1">
    <property type="nucleotide sequence ID" value="NZ_JBIRHZ010000009.1"/>
</dbReference>
<organism evidence="3 4">
    <name type="scientific">Streptomyces varsoviensis</name>
    <dbReference type="NCBI Taxonomy" id="67373"/>
    <lineage>
        <taxon>Bacteria</taxon>
        <taxon>Bacillati</taxon>
        <taxon>Actinomycetota</taxon>
        <taxon>Actinomycetes</taxon>
        <taxon>Kitasatosporales</taxon>
        <taxon>Streptomycetaceae</taxon>
        <taxon>Streptomyces</taxon>
    </lineage>
</organism>
<evidence type="ECO:0000256" key="1">
    <source>
        <dbReference type="SAM" id="MobiDB-lite"/>
    </source>
</evidence>
<protein>
    <submittedName>
        <fullName evidence="3">Uncharacterized protein</fullName>
    </submittedName>
</protein>
<evidence type="ECO:0000256" key="2">
    <source>
        <dbReference type="SAM" id="SignalP"/>
    </source>
</evidence>
<feature type="signal peptide" evidence="2">
    <location>
        <begin position="1"/>
        <end position="28"/>
    </location>
</feature>
<evidence type="ECO:0000313" key="3">
    <source>
        <dbReference type="EMBL" id="KOG88512.1"/>
    </source>
</evidence>
<feature type="region of interest" description="Disordered" evidence="1">
    <location>
        <begin position="81"/>
        <end position="106"/>
    </location>
</feature>